<keyword evidence="5" id="KW-0472">Membrane</keyword>
<dbReference type="AlphaFoldDB" id="A0A139ATB9"/>
<feature type="transmembrane region" description="Helical" evidence="5">
    <location>
        <begin position="93"/>
        <end position="116"/>
    </location>
</feature>
<feature type="domain" description="Chitin-binding type-1" evidence="6">
    <location>
        <begin position="162"/>
        <end position="212"/>
    </location>
</feature>
<feature type="disulfide bond" evidence="3">
    <location>
        <begin position="206"/>
        <end position="210"/>
    </location>
</feature>
<keyword evidence="3" id="KW-1015">Disulfide bond</keyword>
<dbReference type="Pfam" id="PF09118">
    <property type="entry name" value="GO-like_E_set"/>
    <property type="match status" value="1"/>
</dbReference>
<dbReference type="SUPFAM" id="SSF50965">
    <property type="entry name" value="Galactose oxidase, central domain"/>
    <property type="match status" value="1"/>
</dbReference>
<feature type="compositionally biased region" description="Basic and acidic residues" evidence="4">
    <location>
        <begin position="14"/>
        <end position="33"/>
    </location>
</feature>
<evidence type="ECO:0000313" key="8">
    <source>
        <dbReference type="Proteomes" id="UP000070544"/>
    </source>
</evidence>
<feature type="region of interest" description="Disordered" evidence="4">
    <location>
        <begin position="1"/>
        <end position="33"/>
    </location>
</feature>
<keyword evidence="2" id="KW-0732">Signal</keyword>
<feature type="disulfide bond" evidence="3">
    <location>
        <begin position="188"/>
        <end position="202"/>
    </location>
</feature>
<evidence type="ECO:0000313" key="7">
    <source>
        <dbReference type="EMBL" id="KXS19934.1"/>
    </source>
</evidence>
<proteinExistence type="predicted"/>
<evidence type="ECO:0000256" key="2">
    <source>
        <dbReference type="ARBA" id="ARBA00022729"/>
    </source>
</evidence>
<keyword evidence="5" id="KW-1133">Transmembrane helix</keyword>
<dbReference type="InterPro" id="IPR009880">
    <property type="entry name" value="Glyoxal_oxidase_N"/>
</dbReference>
<dbReference type="OMA" id="NKPNPGQ"/>
<dbReference type="InterPro" id="IPR037293">
    <property type="entry name" value="Gal_Oxidase_central_sf"/>
</dbReference>
<dbReference type="InterPro" id="IPR015202">
    <property type="entry name" value="GO-like_E_set"/>
</dbReference>
<sequence>MTEQTEQVSLISSSHDHLVEEPDGAAKMRESESHLDLQLHTIDRKPSNTEAPLLVDTVMSIPKKEKDADDVTQPMLLGGKSIRKRAPSGTRTLWILVGISVVLLLTSAALIVVFMLRLRTDRTTTSDPGLEGAQLSTTLAATTTTTSSVITSTAQSVPATFTGRCGAKFGNALCPTVASDITNGFTPCCGADGYCGDSYFSCGVGCQSGCDSFTPATDLANSGTFTLAGRSGVPAMHVILVPKTNNVIMLGKQELTTEVRLANGGYGYSAEWDPATRSLQALGYKSNAFCSGVSQMPDGRLLSVGGSLRNNDDSVESGYEGIRILTRPCNNGTVPCDWAETADIGQLQSARWYPSVVNLPDGRMFVIGGIQQYDQGVVINKLTNNPTYEFYPQRPAGNFPLDLLQAPTVFPFQMYPHVHVLKSGRLFIMAGLSSIILDPIANKVVKNLPDLPGIFPRTYPSVGAGTLLPISFSDNYTSHFMVCGGGHPDLWIEQSATDSCGIITPEAANPVWDTSESMPQIRVMVHPTLLPDGSILFINGAKKGHQGWEVAKDPVFAPDLFVPGAPKGKRWWTLKASSIARMYHSISQLMPDATVLVTGSNPHNNPNYTDQYPTEYRNEIFTPPYLLSGKTRPTLTGDLPAAVAPGDTFTIKGTWDTTKSIQAGFYFPGGVTHAMHMSTRLVFAPIAVQSGNSLQVTTPPNNNIVPPGYYVLYIVNNGVPSVGKWLQIKQT</sequence>
<accession>A0A139ATB9</accession>
<dbReference type="Proteomes" id="UP000070544">
    <property type="component" value="Unassembled WGS sequence"/>
</dbReference>
<comment type="caution">
    <text evidence="3">Lacks conserved residue(s) required for the propagation of feature annotation.</text>
</comment>
<dbReference type="STRING" id="1344416.A0A139ATB9"/>
<dbReference type="Gene3D" id="3.30.60.10">
    <property type="entry name" value="Endochitinase-like"/>
    <property type="match status" value="1"/>
</dbReference>
<dbReference type="PANTHER" id="PTHR32208:SF21">
    <property type="entry name" value="LOW QUALITY PROTEIN: ALDEHYDE OXIDASE GLOX-LIKE"/>
    <property type="match status" value="1"/>
</dbReference>
<evidence type="ECO:0000259" key="6">
    <source>
        <dbReference type="PROSITE" id="PS50941"/>
    </source>
</evidence>
<dbReference type="InterPro" id="IPR013783">
    <property type="entry name" value="Ig-like_fold"/>
</dbReference>
<dbReference type="GO" id="GO:0008061">
    <property type="term" value="F:chitin binding"/>
    <property type="evidence" value="ECO:0007669"/>
    <property type="project" value="UniProtKB-UniRule"/>
</dbReference>
<dbReference type="PANTHER" id="PTHR32208">
    <property type="entry name" value="SECRETED PROTEIN-RELATED"/>
    <property type="match status" value="1"/>
</dbReference>
<dbReference type="SUPFAM" id="SSF57016">
    <property type="entry name" value="Plant lectins/antimicrobial peptides"/>
    <property type="match status" value="1"/>
</dbReference>
<dbReference type="CDD" id="cd02851">
    <property type="entry name" value="E_set_GO_C"/>
    <property type="match status" value="1"/>
</dbReference>
<organism evidence="7 8">
    <name type="scientific">Gonapodya prolifera (strain JEL478)</name>
    <name type="common">Monoblepharis prolifera</name>
    <dbReference type="NCBI Taxonomy" id="1344416"/>
    <lineage>
        <taxon>Eukaryota</taxon>
        <taxon>Fungi</taxon>
        <taxon>Fungi incertae sedis</taxon>
        <taxon>Chytridiomycota</taxon>
        <taxon>Chytridiomycota incertae sedis</taxon>
        <taxon>Monoblepharidomycetes</taxon>
        <taxon>Monoblepharidales</taxon>
        <taxon>Gonapodyaceae</taxon>
        <taxon>Gonapodya</taxon>
    </lineage>
</organism>
<evidence type="ECO:0000256" key="4">
    <source>
        <dbReference type="SAM" id="MobiDB-lite"/>
    </source>
</evidence>
<dbReference type="SUPFAM" id="SSF81296">
    <property type="entry name" value="E set domains"/>
    <property type="match status" value="1"/>
</dbReference>
<keyword evidence="1 3" id="KW-0147">Chitin-binding</keyword>
<feature type="compositionally biased region" description="Polar residues" evidence="4">
    <location>
        <begin position="1"/>
        <end position="13"/>
    </location>
</feature>
<dbReference type="Pfam" id="PF07250">
    <property type="entry name" value="Glyoxal_oxid_N"/>
    <property type="match status" value="1"/>
</dbReference>
<dbReference type="OrthoDB" id="2019572at2759"/>
<dbReference type="Gene3D" id="2.130.10.80">
    <property type="entry name" value="Galactose oxidase/kelch, beta-propeller"/>
    <property type="match status" value="1"/>
</dbReference>
<dbReference type="InterPro" id="IPR011043">
    <property type="entry name" value="Gal_Oxase/kelch_b-propeller"/>
</dbReference>
<dbReference type="PROSITE" id="PS50941">
    <property type="entry name" value="CHIT_BIND_I_2"/>
    <property type="match status" value="1"/>
</dbReference>
<dbReference type="InterPro" id="IPR001002">
    <property type="entry name" value="Chitin-bd_1"/>
</dbReference>
<evidence type="ECO:0000256" key="3">
    <source>
        <dbReference type="PROSITE-ProRule" id="PRU00261"/>
    </source>
</evidence>
<gene>
    <name evidence="7" type="ORF">M427DRAFT_52754</name>
</gene>
<dbReference type="Gene3D" id="2.60.40.10">
    <property type="entry name" value="Immunoglobulins"/>
    <property type="match status" value="1"/>
</dbReference>
<keyword evidence="5" id="KW-0812">Transmembrane</keyword>
<dbReference type="InterPro" id="IPR014756">
    <property type="entry name" value="Ig_E-set"/>
</dbReference>
<evidence type="ECO:0000256" key="1">
    <source>
        <dbReference type="ARBA" id="ARBA00022669"/>
    </source>
</evidence>
<dbReference type="InterPro" id="IPR036861">
    <property type="entry name" value="Endochitinase-like_sf"/>
</dbReference>
<reference evidence="7 8" key="1">
    <citation type="journal article" date="2015" name="Genome Biol. Evol.">
        <title>Phylogenomic analyses indicate that early fungi evolved digesting cell walls of algal ancestors of land plants.</title>
        <authorList>
            <person name="Chang Y."/>
            <person name="Wang S."/>
            <person name="Sekimoto S."/>
            <person name="Aerts A.L."/>
            <person name="Choi C."/>
            <person name="Clum A."/>
            <person name="LaButti K.M."/>
            <person name="Lindquist E.A."/>
            <person name="Yee Ngan C."/>
            <person name="Ohm R.A."/>
            <person name="Salamov A.A."/>
            <person name="Grigoriev I.V."/>
            <person name="Spatafora J.W."/>
            <person name="Berbee M.L."/>
        </authorList>
    </citation>
    <scope>NUCLEOTIDE SEQUENCE [LARGE SCALE GENOMIC DNA]</scope>
    <source>
        <strain evidence="7 8">JEL478</strain>
    </source>
</reference>
<evidence type="ECO:0000256" key="5">
    <source>
        <dbReference type="SAM" id="Phobius"/>
    </source>
</evidence>
<dbReference type="EMBL" id="KQ965737">
    <property type="protein sequence ID" value="KXS19934.1"/>
    <property type="molecule type" value="Genomic_DNA"/>
</dbReference>
<name>A0A139ATB9_GONPJ</name>
<dbReference type="CDD" id="cd00035">
    <property type="entry name" value="ChtBD1"/>
    <property type="match status" value="1"/>
</dbReference>
<keyword evidence="8" id="KW-1185">Reference proteome</keyword>
<protein>
    <recommendedName>
        <fullName evidence="6">Chitin-binding type-1 domain-containing protein</fullName>
    </recommendedName>
</protein>